<accession>A0ABQ5V1Y9</accession>
<gene>
    <name evidence="3" type="ORF">GCM10007854_25250</name>
</gene>
<dbReference type="InterPro" id="IPR042095">
    <property type="entry name" value="SUMF_sf"/>
</dbReference>
<reference evidence="3" key="1">
    <citation type="journal article" date="2014" name="Int. J. Syst. Evol. Microbiol.">
        <title>Complete genome of a new Firmicutes species belonging to the dominant human colonic microbiota ('Ruminococcus bicirculans') reveals two chromosomes and a selective capacity to utilize plant glucans.</title>
        <authorList>
            <consortium name="NISC Comparative Sequencing Program"/>
            <person name="Wegmann U."/>
            <person name="Louis P."/>
            <person name="Goesmann A."/>
            <person name="Henrissat B."/>
            <person name="Duncan S.H."/>
            <person name="Flint H.J."/>
        </authorList>
    </citation>
    <scope>NUCLEOTIDE SEQUENCE</scope>
    <source>
        <strain evidence="3">NBRC 108216</strain>
    </source>
</reference>
<dbReference type="InterPro" id="IPR005532">
    <property type="entry name" value="SUMF_dom"/>
</dbReference>
<comment type="caution">
    <text evidence="3">The sequence shown here is derived from an EMBL/GenBank/DDBJ whole genome shotgun (WGS) entry which is preliminary data.</text>
</comment>
<protein>
    <submittedName>
        <fullName evidence="3">Sulfatase-modifying factor 1</fullName>
    </submittedName>
</protein>
<evidence type="ECO:0000256" key="1">
    <source>
        <dbReference type="SAM" id="MobiDB-lite"/>
    </source>
</evidence>
<dbReference type="Gene3D" id="3.90.1580.10">
    <property type="entry name" value="paralog of FGE (formylglycine-generating enzyme)"/>
    <property type="match status" value="1"/>
</dbReference>
<dbReference type="InterPro" id="IPR016187">
    <property type="entry name" value="CTDL_fold"/>
</dbReference>
<dbReference type="Pfam" id="PF03781">
    <property type="entry name" value="FGE-sulfatase"/>
    <property type="match status" value="1"/>
</dbReference>
<dbReference type="PANTHER" id="PTHR23150">
    <property type="entry name" value="SULFATASE MODIFYING FACTOR 1, 2"/>
    <property type="match status" value="1"/>
</dbReference>
<evidence type="ECO:0000259" key="2">
    <source>
        <dbReference type="Pfam" id="PF03781"/>
    </source>
</evidence>
<proteinExistence type="predicted"/>
<sequence length="277" mass="30348">MGEDRAYPEERPAHRTCVNAFAISKTEITNAQFATFVSDTGYVTRAERGWSAADPNGPGLDLAPASAVFRPGKTDPKRALEWWSLVEGASWRHPDGIGSEAKPDWPVVHITRSDAEHFAQWADARLATEAEWEFAARGGLDGALLSWTQAEDAERDRMANIWQGLFPLIDEGHDGHIGVAPVASYPANPLGLHDMIGNVWEWTATPYRPDHTSRHRTSTASSSEDPAQPDAAVGTIKGGSFLCATSYCLRFRPAARQAQDLAFGTSHIGFRIVRDRP</sequence>
<feature type="region of interest" description="Disordered" evidence="1">
    <location>
        <begin position="210"/>
        <end position="231"/>
    </location>
</feature>
<dbReference type="EMBL" id="BSNJ01000005">
    <property type="protein sequence ID" value="GLQ21570.1"/>
    <property type="molecule type" value="Genomic_DNA"/>
</dbReference>
<organism evidence="3 4">
    <name type="scientific">Algimonas porphyrae</name>
    <dbReference type="NCBI Taxonomy" id="1128113"/>
    <lineage>
        <taxon>Bacteria</taxon>
        <taxon>Pseudomonadati</taxon>
        <taxon>Pseudomonadota</taxon>
        <taxon>Alphaproteobacteria</taxon>
        <taxon>Maricaulales</taxon>
        <taxon>Robiginitomaculaceae</taxon>
        <taxon>Algimonas</taxon>
    </lineage>
</organism>
<reference evidence="3" key="2">
    <citation type="submission" date="2023-01" db="EMBL/GenBank/DDBJ databases">
        <title>Draft genome sequence of Algimonas porphyrae strain NBRC 108216.</title>
        <authorList>
            <person name="Sun Q."/>
            <person name="Mori K."/>
        </authorList>
    </citation>
    <scope>NUCLEOTIDE SEQUENCE</scope>
    <source>
        <strain evidence="3">NBRC 108216</strain>
    </source>
</reference>
<name>A0ABQ5V1Y9_9PROT</name>
<keyword evidence="4" id="KW-1185">Reference proteome</keyword>
<evidence type="ECO:0000313" key="4">
    <source>
        <dbReference type="Proteomes" id="UP001161390"/>
    </source>
</evidence>
<dbReference type="Proteomes" id="UP001161390">
    <property type="component" value="Unassembled WGS sequence"/>
</dbReference>
<dbReference type="InterPro" id="IPR051043">
    <property type="entry name" value="Sulfatase_Mod_Factor_Kinase"/>
</dbReference>
<dbReference type="PANTHER" id="PTHR23150:SF19">
    <property type="entry name" value="FORMYLGLYCINE-GENERATING ENZYME"/>
    <property type="match status" value="1"/>
</dbReference>
<dbReference type="SUPFAM" id="SSF56436">
    <property type="entry name" value="C-type lectin-like"/>
    <property type="match status" value="1"/>
</dbReference>
<evidence type="ECO:0000313" key="3">
    <source>
        <dbReference type="EMBL" id="GLQ21570.1"/>
    </source>
</evidence>
<feature type="domain" description="Sulfatase-modifying factor enzyme-like" evidence="2">
    <location>
        <begin position="2"/>
        <end position="274"/>
    </location>
</feature>